<dbReference type="AlphaFoldDB" id="A0A3N4HWZ8"/>
<gene>
    <name evidence="2" type="ORF">BJ508DRAFT_311185</name>
</gene>
<evidence type="ECO:0000256" key="1">
    <source>
        <dbReference type="SAM" id="MobiDB-lite"/>
    </source>
</evidence>
<dbReference type="Proteomes" id="UP000275078">
    <property type="component" value="Unassembled WGS sequence"/>
</dbReference>
<sequence length="245" mass="26405">MESPSTSRKHQIIRKQQSFGSSSRLESSSKSSWKQQQVVLEAAASHKQQPFSEAAVAVSSREQHRLENSIPPEAASPLKQQSSRKQQHLGTISRFGSSSRIIAAEAALPQKHQSAAPVGSASRKSQSEEPVVSRKHQRLGSTFRKYQLEIAASQILNKYLAVKHPRLVGSTTVSEALAPYCLPSSRKDIGSTSRNCGCGRGRLAIGGSAGHRWVGWPSVGRLAIGGPSRVLLKTTDGLSVAFFLA</sequence>
<name>A0A3N4HWZ8_ASCIM</name>
<feature type="region of interest" description="Disordered" evidence="1">
    <location>
        <begin position="1"/>
        <end position="92"/>
    </location>
</feature>
<reference evidence="2 3" key="1">
    <citation type="journal article" date="2018" name="Nat. Ecol. Evol.">
        <title>Pezizomycetes genomes reveal the molecular basis of ectomycorrhizal truffle lifestyle.</title>
        <authorList>
            <person name="Murat C."/>
            <person name="Payen T."/>
            <person name="Noel B."/>
            <person name="Kuo A."/>
            <person name="Morin E."/>
            <person name="Chen J."/>
            <person name="Kohler A."/>
            <person name="Krizsan K."/>
            <person name="Balestrini R."/>
            <person name="Da Silva C."/>
            <person name="Montanini B."/>
            <person name="Hainaut M."/>
            <person name="Levati E."/>
            <person name="Barry K.W."/>
            <person name="Belfiori B."/>
            <person name="Cichocki N."/>
            <person name="Clum A."/>
            <person name="Dockter R.B."/>
            <person name="Fauchery L."/>
            <person name="Guy J."/>
            <person name="Iotti M."/>
            <person name="Le Tacon F."/>
            <person name="Lindquist E.A."/>
            <person name="Lipzen A."/>
            <person name="Malagnac F."/>
            <person name="Mello A."/>
            <person name="Molinier V."/>
            <person name="Miyauchi S."/>
            <person name="Poulain J."/>
            <person name="Riccioni C."/>
            <person name="Rubini A."/>
            <person name="Sitrit Y."/>
            <person name="Splivallo R."/>
            <person name="Traeger S."/>
            <person name="Wang M."/>
            <person name="Zifcakova L."/>
            <person name="Wipf D."/>
            <person name="Zambonelli A."/>
            <person name="Paolocci F."/>
            <person name="Nowrousian M."/>
            <person name="Ottonello S."/>
            <person name="Baldrian P."/>
            <person name="Spatafora J.W."/>
            <person name="Henrissat B."/>
            <person name="Nagy L.G."/>
            <person name="Aury J.M."/>
            <person name="Wincker P."/>
            <person name="Grigoriev I.V."/>
            <person name="Bonfante P."/>
            <person name="Martin F.M."/>
        </authorList>
    </citation>
    <scope>NUCLEOTIDE SEQUENCE [LARGE SCALE GENOMIC DNA]</scope>
    <source>
        <strain evidence="2 3">RN42</strain>
    </source>
</reference>
<keyword evidence="3" id="KW-1185">Reference proteome</keyword>
<dbReference type="EMBL" id="ML119746">
    <property type="protein sequence ID" value="RPA76370.1"/>
    <property type="molecule type" value="Genomic_DNA"/>
</dbReference>
<feature type="compositionally biased region" description="Low complexity" evidence="1">
    <location>
        <begin position="16"/>
        <end position="37"/>
    </location>
</feature>
<protein>
    <submittedName>
        <fullName evidence="2">Uncharacterized protein</fullName>
    </submittedName>
</protein>
<proteinExistence type="predicted"/>
<organism evidence="2 3">
    <name type="scientific">Ascobolus immersus RN42</name>
    <dbReference type="NCBI Taxonomy" id="1160509"/>
    <lineage>
        <taxon>Eukaryota</taxon>
        <taxon>Fungi</taxon>
        <taxon>Dikarya</taxon>
        <taxon>Ascomycota</taxon>
        <taxon>Pezizomycotina</taxon>
        <taxon>Pezizomycetes</taxon>
        <taxon>Pezizales</taxon>
        <taxon>Ascobolaceae</taxon>
        <taxon>Ascobolus</taxon>
    </lineage>
</organism>
<evidence type="ECO:0000313" key="3">
    <source>
        <dbReference type="Proteomes" id="UP000275078"/>
    </source>
</evidence>
<evidence type="ECO:0000313" key="2">
    <source>
        <dbReference type="EMBL" id="RPA76370.1"/>
    </source>
</evidence>
<accession>A0A3N4HWZ8</accession>
<feature type="compositionally biased region" description="Polar residues" evidence="1">
    <location>
        <begin position="78"/>
        <end position="92"/>
    </location>
</feature>
<feature type="region of interest" description="Disordered" evidence="1">
    <location>
        <begin position="108"/>
        <end position="136"/>
    </location>
</feature>